<evidence type="ECO:0000256" key="5">
    <source>
        <dbReference type="ARBA" id="ARBA00022856"/>
    </source>
</evidence>
<evidence type="ECO:0000313" key="57">
    <source>
        <dbReference type="EMBL" id="NYA02502.1"/>
    </source>
</evidence>
<dbReference type="EMBL" id="QXLS01000004">
    <property type="protein sequence ID" value="RKA07615.1"/>
    <property type="molecule type" value="Genomic_DNA"/>
</dbReference>
<dbReference type="KEGG" id="lmok:CQ02_11390"/>
<reference evidence="60 62" key="8">
    <citation type="submission" date="2019-08" db="EMBL/GenBank/DDBJ databases">
        <title>Soil Listeria distribution.</title>
        <authorList>
            <person name="Liao J."/>
        </authorList>
    </citation>
    <scope>NUCLEOTIDE SEQUENCE [LARGE SCALE GENOMIC DNA]</scope>
    <source>
        <strain evidence="60 62">IN-RH-2-BL1</strain>
    </source>
</reference>
<evidence type="ECO:0000313" key="26">
    <source>
        <dbReference type="EMBL" id="EAG1894631.1"/>
    </source>
</evidence>
<evidence type="ECO:0000256" key="7">
    <source>
        <dbReference type="ARBA" id="ARBA00022989"/>
    </source>
</evidence>
<keyword evidence="8" id="KW-0346">Stress response</keyword>
<dbReference type="EMBL" id="JACAVN010000008">
    <property type="protein sequence ID" value="NYA02502.1"/>
    <property type="molecule type" value="Genomic_DNA"/>
</dbReference>
<dbReference type="KEGG" id="lmv:Y193_04515"/>
<evidence type="ECO:0000313" key="80">
    <source>
        <dbReference type="Proteomes" id="UP000410967"/>
    </source>
</evidence>
<dbReference type="Proteomes" id="UP000393182">
    <property type="component" value="Unassembled WGS sequence"/>
</dbReference>
<dbReference type="Proteomes" id="UP000840039">
    <property type="component" value="Unassembled WGS sequence"/>
</dbReference>
<dbReference type="Proteomes" id="UP000339309">
    <property type="component" value="Unassembled WGS sequence"/>
</dbReference>
<dbReference type="EMBL" id="AAAIKW010000004">
    <property type="protein sequence ID" value="EAC4552431.1"/>
    <property type="molecule type" value="Genomic_DNA"/>
</dbReference>
<dbReference type="Proteomes" id="UP000544530">
    <property type="component" value="Unassembled WGS sequence"/>
</dbReference>
<evidence type="ECO:0000313" key="105">
    <source>
        <dbReference type="Proteomes" id="UP000852906"/>
    </source>
</evidence>
<dbReference type="Proteomes" id="UP000467347">
    <property type="component" value="Unassembled WGS sequence"/>
</dbReference>
<sequence>MAEHKIAKERFQPAHILDAEAEKINRPSLTFLQDSWLRIRKNKAALVSLIVLALVIIMAIVGPYLSQNLGPKHDINRQITENASLPPKVQGFENMPFWNGHQSIGGEDVDIYKQNNIKEGTYYWLGSDTLGRDQFARIWAGTRVSLIIAVVAALCDLIIGVAYGLISGYVGGRVDNFMQRVLEVIGAIPNLVVVILMMLILEPGIVSIIIAIAMTSWITMARVVRGQVLKLKNQEFVMASMTLGESTPKILIKHLIPNISGIIIINIMFSIPSAIFFEAFLSFIGLGLPAPAASLGVLVNDGYKTLQVLPYMILYPCIVLCIIMIAFNLIADGLRDAFDPKMRD</sequence>
<dbReference type="EMBL" id="AABCVX010000004">
    <property type="protein sequence ID" value="EAG6169649.1"/>
    <property type="molecule type" value="Genomic_DNA"/>
</dbReference>
<name>A0A0B8R5Q6_LISMN</name>
<evidence type="ECO:0000313" key="75">
    <source>
        <dbReference type="Proteomes" id="UP000376505"/>
    </source>
</evidence>
<evidence type="ECO:0000313" key="82">
    <source>
        <dbReference type="Proteomes" id="UP000427828"/>
    </source>
</evidence>
<dbReference type="CDD" id="cd06261">
    <property type="entry name" value="TM_PBP2"/>
    <property type="match status" value="1"/>
</dbReference>
<evidence type="ECO:0000313" key="54">
    <source>
        <dbReference type="EMBL" id="HAC0276439.1"/>
    </source>
</evidence>
<dbReference type="EMBL" id="AACJYH010000008">
    <property type="protein sequence ID" value="EAK8898199.1"/>
    <property type="molecule type" value="Genomic_DNA"/>
</dbReference>
<evidence type="ECO:0000313" key="92">
    <source>
        <dbReference type="Proteomes" id="UP000527632"/>
    </source>
</evidence>
<dbReference type="Proteomes" id="UP000379076">
    <property type="component" value="Unassembled WGS sequence"/>
</dbReference>
<dbReference type="PANTHER" id="PTHR43386">
    <property type="entry name" value="OLIGOPEPTIDE TRANSPORT SYSTEM PERMEASE PROTEIN APPC"/>
    <property type="match status" value="1"/>
</dbReference>
<feature type="transmembrane region" description="Helical" evidence="11">
    <location>
        <begin position="181"/>
        <end position="199"/>
    </location>
</feature>
<evidence type="ECO:0000313" key="50">
    <source>
        <dbReference type="EMBL" id="EDP8514900.1"/>
    </source>
</evidence>
<dbReference type="Proteomes" id="UP000467536">
    <property type="component" value="Unassembled WGS sequence"/>
</dbReference>
<evidence type="ECO:0000313" key="71">
    <source>
        <dbReference type="Proteomes" id="UP000358545"/>
    </source>
</evidence>
<evidence type="ECO:0000313" key="69">
    <source>
        <dbReference type="Proteomes" id="UP000350032"/>
    </source>
</evidence>
<dbReference type="EMBL" id="AANEHK010000005">
    <property type="protein sequence ID" value="EDO0985870.1"/>
    <property type="molecule type" value="Genomic_DNA"/>
</dbReference>
<dbReference type="EMBL" id="AABBZO010000005">
    <property type="protein sequence ID" value="EAG4461909.1"/>
    <property type="molecule type" value="Genomic_DNA"/>
</dbReference>
<evidence type="ECO:0000313" key="27">
    <source>
        <dbReference type="EMBL" id="EAG2087196.1"/>
    </source>
</evidence>
<dbReference type="Proteomes" id="UP000427828">
    <property type="component" value="Unassembled WGS sequence"/>
</dbReference>
<evidence type="ECO:0000313" key="25">
    <source>
        <dbReference type="EMBL" id="EAG0868005.1"/>
    </source>
</evidence>
<dbReference type="Proteomes" id="UP000376505">
    <property type="component" value="Unassembled WGS sequence"/>
</dbReference>
<evidence type="ECO:0000313" key="74">
    <source>
        <dbReference type="Proteomes" id="UP000368512"/>
    </source>
</evidence>
<dbReference type="EMBL" id="AAANYR010000002">
    <property type="protein sequence ID" value="EAD5785962.1"/>
    <property type="molecule type" value="Genomic_DNA"/>
</dbReference>
<evidence type="ECO:0000313" key="55">
    <source>
        <dbReference type="EMBL" id="HAC1755307.1"/>
    </source>
</evidence>
<dbReference type="EMBL" id="AABBYJ010000004">
    <property type="protein sequence ID" value="EAG4331182.1"/>
    <property type="molecule type" value="Genomic_DNA"/>
</dbReference>
<dbReference type="EMBL" id="AAAREG010000003">
    <property type="protein sequence ID" value="EAE2353713.1"/>
    <property type="molecule type" value="Genomic_DNA"/>
</dbReference>
<evidence type="ECO:0000313" key="63">
    <source>
        <dbReference type="Proteomes" id="UP000331186"/>
    </source>
</evidence>
<keyword evidence="9 11" id="KW-0472">Membrane</keyword>
<dbReference type="PANTHER" id="PTHR43386:SF24">
    <property type="entry name" value="OLIGOPEPTIDE TRANSPORT SYSTEM PERMEASE PROTEIN AMID"/>
    <property type="match status" value="1"/>
</dbReference>
<feature type="transmembrane region" description="Helical" evidence="11">
    <location>
        <begin position="259"/>
        <end position="288"/>
    </location>
</feature>
<evidence type="ECO:0000313" key="32">
    <source>
        <dbReference type="EMBL" id="EAG4461909.1"/>
    </source>
</evidence>
<gene>
    <name evidence="59" type="primary">oppc_1</name>
    <name evidence="25" type="ORF">A8L61_12010</name>
    <name evidence="13" type="ORF">ABZ57_08050</name>
    <name evidence="58" type="ORF">AJL21_07580</name>
    <name evidence="22" type="ORF">ART25_03645</name>
    <name evidence="14" type="ORF">ARY78_14600</name>
    <name evidence="29" type="ORF">B1N52_09305</name>
    <name evidence="28" type="ORF">B1S26_05480</name>
    <name evidence="30" type="ORF">B5K54_14755</name>
    <name evidence="26" type="ORF">BB997_13590</name>
    <name evidence="44" type="ORF">BCZ19_09090</name>
    <name evidence="27" type="ORF">BCZ21_07995</name>
    <name evidence="32" type="ORF">CA369_06410</name>
    <name evidence="31" type="ORF">CAV64_07965</name>
    <name evidence="34" type="ORF">CW845_02055</name>
    <name evidence="36" type="ORF">D4920_07735</name>
    <name evidence="35" type="ORF">D4B11_06365</name>
    <name evidence="37" type="ORF">D5N24_07080</name>
    <name evidence="39" type="ORF">D7104_10895</name>
    <name evidence="33" type="ORF">DCT16_09665</name>
    <name evidence="16" type="ORF">DQ70_04255</name>
    <name evidence="15" type="ORF">DU018_14990</name>
    <name evidence="59" type="ORF">DYZ80_01984</name>
    <name evidence="24" type="ORF">E1W56_08505</name>
    <name evidence="38" type="ORF">E5F58_07565</name>
    <name evidence="21" type="ORF">EX365_05225</name>
    <name evidence="20" type="ORF">EXZ73_11080</name>
    <name evidence="45" type="ORF">F6436_07610</name>
    <name evidence="46" type="ORF">F6515_15235</name>
    <name evidence="40" type="ORF">FA835_12100</name>
    <name evidence="42" type="ORF">FLQ97_06450</name>
    <name evidence="41" type="ORF">FLR03_08210</name>
    <name evidence="43" type="ORF">FNX40_07585</name>
    <name evidence="49" type="ORF">FV747_07685</name>
    <name evidence="60" type="ORF">FZW98_11710</name>
    <name evidence="50" type="ORF">G3O21_002338</name>
    <name evidence="51" type="ORF">GHH22_02160</name>
    <name evidence="55" type="ORF">GI949_10050</name>
    <name evidence="48" type="ORF">GJW51_10325</name>
    <name evidence="47" type="ORF">GQG13_10010</name>
    <name evidence="52" type="ORF">GYS09_13565</name>
    <name evidence="53" type="ORF">GYX23_11505</name>
    <name evidence="54" type="ORF">GYY14_13805</name>
    <name evidence="56" type="ORF">HQN34_001021</name>
    <name evidence="57" type="ORF">HZJ64_11690</name>
    <name evidence="17" type="ORF">KV70_09995</name>
    <name evidence="18" type="ORF">QD52_09945</name>
    <name evidence="19" type="ORF">UI29_09965</name>
    <name evidence="23" type="ORF">Y261_05050</name>
</gene>
<evidence type="ECO:0000313" key="62">
    <source>
        <dbReference type="Proteomes" id="UP000322220"/>
    </source>
</evidence>
<evidence type="ECO:0000313" key="90">
    <source>
        <dbReference type="Proteomes" id="UP000522199"/>
    </source>
</evidence>
<dbReference type="Proteomes" id="UP000322220">
    <property type="component" value="Unassembled WGS sequence"/>
</dbReference>
<evidence type="ECO:0000313" key="13">
    <source>
        <dbReference type="EMBL" id="EAC4552431.1"/>
    </source>
</evidence>
<reference evidence="57 97" key="10">
    <citation type="submission" date="2020-06" db="EMBL/GenBank/DDBJ databases">
        <title>Two Listeria outbreaks in Switzerland in 2018 and 2020.</title>
        <authorList>
            <person name="Stevens M.J.A."/>
            <person name="Bloemberg G."/>
            <person name="Nusch-Inderbinnen M."/>
            <person name="Stephan R."/>
        </authorList>
    </citation>
    <scope>NUCLEOTIDE SEQUENCE [LARGE SCALE GENOMIC DNA]</scope>
    <source>
        <strain evidence="57 97">N18-0707</strain>
    </source>
</reference>
<evidence type="ECO:0000256" key="2">
    <source>
        <dbReference type="ARBA" id="ARBA00022448"/>
    </source>
</evidence>
<evidence type="ECO:0000313" key="22">
    <source>
        <dbReference type="EMBL" id="EAE1338004.1"/>
    </source>
</evidence>
<keyword evidence="3" id="KW-1003">Cell membrane</keyword>
<dbReference type="PROSITE" id="PS50928">
    <property type="entry name" value="ABC_TM1"/>
    <property type="match status" value="1"/>
</dbReference>
<reference evidence="58 105" key="1">
    <citation type="submission" date="2016-09" db="EMBL/GenBank/DDBJ databases">
        <title>100K Listeria isolates.</title>
        <authorList>
            <person name="Chen P."/>
            <person name="Weimer B.C."/>
            <person name="Kong N."/>
            <person name="Huang B."/>
        </authorList>
    </citation>
    <scope>NUCLEOTIDE SEQUENCE [LARGE SCALE GENOMIC DNA]</scope>
    <source>
        <strain evidence="58 105">BCW_2383</strain>
    </source>
</reference>
<comment type="caution">
    <text evidence="33">The sequence shown here is derived from an EMBL/GenBank/DDBJ whole genome shotgun (WGS) entry which is preliminary data.</text>
</comment>
<evidence type="ECO:0000259" key="12">
    <source>
        <dbReference type="PROSITE" id="PS50928"/>
    </source>
</evidence>
<evidence type="ECO:0000313" key="51">
    <source>
        <dbReference type="EMBL" id="HAA8051961.1"/>
    </source>
</evidence>
<dbReference type="EMBL" id="AAIAJJ010000003">
    <property type="protein sequence ID" value="ECC1556669.1"/>
    <property type="molecule type" value="Genomic_DNA"/>
</dbReference>
<evidence type="ECO:0000313" key="46">
    <source>
        <dbReference type="EMBL" id="ECY9784328.1"/>
    </source>
</evidence>
<evidence type="ECO:0000313" key="52">
    <source>
        <dbReference type="EMBL" id="HAB8558316.1"/>
    </source>
</evidence>
<evidence type="ECO:0000313" key="100">
    <source>
        <dbReference type="Proteomes" id="UP000566721"/>
    </source>
</evidence>
<dbReference type="EMBL" id="VTIK01000006">
    <property type="protein sequence ID" value="TYU51202.1"/>
    <property type="molecule type" value="Genomic_DNA"/>
</dbReference>
<dbReference type="EMBL" id="AALGDA010000093">
    <property type="protein sequence ID" value="ECY9784328.1"/>
    <property type="molecule type" value="Genomic_DNA"/>
</dbReference>
<evidence type="ECO:0000313" key="85">
    <source>
        <dbReference type="Proteomes" id="UP000467536"/>
    </source>
</evidence>
<reference evidence="80 90" key="7">
    <citation type="submission" date="2019-04" db="EMBL/GenBank/DDBJ databases">
        <authorList>
            <consortium name="GenomeTrakr network: Whole genome sequencing for foodborne pathogen traceback"/>
        </authorList>
    </citation>
    <scope>NUCLEOTIDE SEQUENCE [LARGE SCALE GENOMIC DNA]</scope>
    <source>
        <strain evidence="34 90">CFSAN072474</strain>
        <strain evidence="45 72">FLAG-55987</strain>
        <strain evidence="40 80">PHLUSALM00088</strain>
    </source>
</reference>
<proteinExistence type="inferred from homology"/>
<evidence type="ECO:0000313" key="94">
    <source>
        <dbReference type="Proteomes" id="UP000530452"/>
    </source>
</evidence>
<evidence type="ECO:0000313" key="39">
    <source>
        <dbReference type="EMBL" id="EAK8898199.1"/>
    </source>
</evidence>
<dbReference type="EMBL" id="DAAJCS010000008">
    <property type="protein sequence ID" value="HAC0013616.1"/>
    <property type="molecule type" value="Genomic_DNA"/>
</dbReference>
<dbReference type="EMBL" id="AAAQQZ010000002">
    <property type="protein sequence ID" value="EAE1338004.1"/>
    <property type="molecule type" value="Genomic_DNA"/>
</dbReference>
<evidence type="ECO:0000313" key="56">
    <source>
        <dbReference type="EMBL" id="HAJ9592829.1"/>
    </source>
</evidence>
<keyword evidence="7 11" id="KW-1133">Transmembrane helix</keyword>
<dbReference type="Pfam" id="PF00528">
    <property type="entry name" value="BPD_transp_1"/>
    <property type="match status" value="1"/>
</dbReference>
<dbReference type="Proteomes" id="UP000546397">
    <property type="component" value="Unassembled WGS sequence"/>
</dbReference>
<evidence type="ECO:0000313" key="61">
    <source>
        <dbReference type="Proteomes" id="UP000272537"/>
    </source>
</evidence>
<dbReference type="OMA" id="IERAWWV"/>
<evidence type="ECO:0000313" key="23">
    <source>
        <dbReference type="EMBL" id="EAE2353713.1"/>
    </source>
</evidence>
<evidence type="ECO:0000313" key="37">
    <source>
        <dbReference type="EMBL" id="EAH3294156.1"/>
    </source>
</evidence>
<organism evidence="33 100">
    <name type="scientific">Listeria monocytogenes</name>
    <dbReference type="NCBI Taxonomy" id="1639"/>
    <lineage>
        <taxon>Bacteria</taxon>
        <taxon>Bacillati</taxon>
        <taxon>Bacillota</taxon>
        <taxon>Bacilli</taxon>
        <taxon>Bacillales</taxon>
        <taxon>Listeriaceae</taxon>
        <taxon>Listeria</taxon>
    </lineage>
</organism>
<dbReference type="EMBL" id="DAAEEB010000001">
    <property type="protein sequence ID" value="HAA8051961.1"/>
    <property type="molecule type" value="Genomic_DNA"/>
</dbReference>
<feature type="transmembrane region" description="Helical" evidence="11">
    <location>
        <begin position="146"/>
        <end position="169"/>
    </location>
</feature>
<evidence type="ECO:0000256" key="10">
    <source>
        <dbReference type="ARBA" id="ARBA00024202"/>
    </source>
</evidence>
<dbReference type="InterPro" id="IPR000515">
    <property type="entry name" value="MetI-like"/>
</dbReference>
<dbReference type="EMBL" id="AAANYN010000016">
    <property type="protein sequence ID" value="EAD5774833.1"/>
    <property type="molecule type" value="Genomic_DNA"/>
</dbReference>
<evidence type="ECO:0000313" key="95">
    <source>
        <dbReference type="Proteomes" id="UP000533021"/>
    </source>
</evidence>
<comment type="similarity">
    <text evidence="10">Belongs to the binding-protein-dependent transport system permease family. OppBC subfamily.</text>
</comment>
<dbReference type="EMBL" id="MJTJ01000015">
    <property type="protein sequence ID" value="OET50048.1"/>
    <property type="molecule type" value="Genomic_DNA"/>
</dbReference>
<dbReference type="Proteomes" id="UP000842809">
    <property type="component" value="Unassembled WGS sequence"/>
</dbReference>
<dbReference type="Proteomes" id="UP000566721">
    <property type="component" value="Unassembled WGS sequence"/>
</dbReference>
<dbReference type="Pfam" id="PF12911">
    <property type="entry name" value="OppC_N"/>
    <property type="match status" value="1"/>
</dbReference>
<dbReference type="Proteomes" id="UP000364988">
    <property type="component" value="Unassembled WGS sequence"/>
</dbReference>
<keyword evidence="4 11" id="KW-0812">Transmembrane</keyword>
<evidence type="ECO:0000313" key="73">
    <source>
        <dbReference type="Proteomes" id="UP000365297"/>
    </source>
</evidence>
<evidence type="ECO:0000313" key="67">
    <source>
        <dbReference type="Proteomes" id="UP000344343"/>
    </source>
</evidence>
<dbReference type="EMBL" id="AAALRN010000004">
    <property type="protein sequence ID" value="EAD1185391.1"/>
    <property type="molecule type" value="Genomic_DNA"/>
</dbReference>
<evidence type="ECO:0000313" key="64">
    <source>
        <dbReference type="Proteomes" id="UP000336166"/>
    </source>
</evidence>
<dbReference type="Proteomes" id="UP000525850">
    <property type="component" value="Unassembled WGS sequence"/>
</dbReference>
<evidence type="ECO:0000313" key="83">
    <source>
        <dbReference type="Proteomes" id="UP000455569"/>
    </source>
</evidence>
<evidence type="ECO:0000313" key="44">
    <source>
        <dbReference type="EMBL" id="ECX6924817.1"/>
    </source>
</evidence>
<evidence type="ECO:0000313" key="72">
    <source>
        <dbReference type="Proteomes" id="UP000364988"/>
    </source>
</evidence>
<evidence type="ECO:0000313" key="93">
    <source>
        <dbReference type="Proteomes" id="UP000528151"/>
    </source>
</evidence>
<dbReference type="Proteomes" id="UP000354255">
    <property type="component" value="Unassembled WGS sequence"/>
</dbReference>
<dbReference type="Proteomes" id="UP000522199">
    <property type="component" value="Unassembled WGS sequence"/>
</dbReference>
<feature type="transmembrane region" description="Helical" evidence="11">
    <location>
        <begin position="205"/>
        <end position="224"/>
    </location>
</feature>
<evidence type="ECO:0000256" key="9">
    <source>
        <dbReference type="ARBA" id="ARBA00023136"/>
    </source>
</evidence>
<reference evidence="94 95" key="6">
    <citation type="submission" date="2019-04" db="EMBL/GenBank/DDBJ databases">
        <authorList>
            <person name="Ashton P.M."/>
            <person name="Dallman T."/>
            <person name="Nair S."/>
            <person name="De Pinna E."/>
            <person name="Peters T."/>
            <person name="Grant K."/>
        </authorList>
    </citation>
    <scope>NUCLEOTIDE SEQUENCE [LARGE SCALE GENOMIC DNA]</scope>
    <source>
        <strain evidence="36 95">282333</strain>
        <strain evidence="37 94">282352</strain>
        <strain evidence="35 98">289003</strain>
        <strain evidence="49 85">788324</strain>
        <strain evidence="24">RL15000286</strain>
    </source>
</reference>
<evidence type="ECO:0000313" key="58">
    <source>
        <dbReference type="EMBL" id="OET50048.1"/>
    </source>
</evidence>
<dbReference type="Proteomes" id="UP000455569">
    <property type="component" value="Unassembled WGS sequence"/>
</dbReference>
<dbReference type="Proteomes" id="UP000489121">
    <property type="component" value="Unassembled WGS sequence"/>
</dbReference>
<dbReference type="Proteomes" id="UP000389283">
    <property type="component" value="Unassembled WGS sequence"/>
</dbReference>
<dbReference type="EMBL" id="AABEMN010000007">
    <property type="protein sequence ID" value="EAG9519388.1"/>
    <property type="molecule type" value="Genomic_DNA"/>
</dbReference>
<evidence type="ECO:0000313" key="96">
    <source>
        <dbReference type="Proteomes" id="UP000540117"/>
    </source>
</evidence>
<dbReference type="Proteomes" id="UP000365297">
    <property type="component" value="Unassembled WGS sequence"/>
</dbReference>
<dbReference type="EMBL" id="AANCRK010000004">
    <property type="protein sequence ID" value="EDN7715457.1"/>
    <property type="molecule type" value="Genomic_DNA"/>
</dbReference>
<dbReference type="GO" id="GO:0015833">
    <property type="term" value="P:peptide transport"/>
    <property type="evidence" value="ECO:0007669"/>
    <property type="project" value="UniProtKB-KW"/>
</dbReference>
<evidence type="ECO:0000313" key="99">
    <source>
        <dbReference type="Proteomes" id="UP000549379"/>
    </source>
</evidence>
<dbReference type="EMBL" id="DAAJZA010000006">
    <property type="protein sequence ID" value="HAC1755307.1"/>
    <property type="molecule type" value="Genomic_DNA"/>
</dbReference>
<evidence type="ECO:0000313" key="48">
    <source>
        <dbReference type="EMBL" id="EDN9837054.1"/>
    </source>
</evidence>
<dbReference type="Proteomes" id="UP000841146">
    <property type="component" value="Unassembled WGS sequence"/>
</dbReference>
<reference evidence="52" key="9">
    <citation type="submission" date="2020-01" db="EMBL/GenBank/DDBJ databases">
        <authorList>
            <consortium name="NCBI Pathogen Detection Project"/>
        </authorList>
    </citation>
    <scope>NUCLEOTIDE SEQUENCE</scope>
    <source>
        <strain evidence="51">09CEB371LM</strain>
        <strain evidence="56">2017-325981-023-01</strain>
        <strain evidence="52">CFIAFB20100120</strain>
        <strain evidence="54">CFIAFB20170037</strain>
        <strain evidence="53">CFIAFB20170045</strain>
        <strain evidence="55">DMG1500109</strain>
    </source>
</reference>
<dbReference type="EMBL" id="AABGUK010000002">
    <property type="protein sequence ID" value="EAH4241862.1"/>
    <property type="molecule type" value="Genomic_DNA"/>
</dbReference>
<dbReference type="Proteomes" id="UP000549379">
    <property type="component" value="Unassembled WGS sequence"/>
</dbReference>
<dbReference type="Proteomes" id="UP000337746">
    <property type="component" value="Unassembled WGS sequence"/>
</dbReference>
<evidence type="ECO:0000313" key="15">
    <source>
        <dbReference type="EMBL" id="EAC6549663.1"/>
    </source>
</evidence>
<dbReference type="Proteomes" id="UP000843775">
    <property type="component" value="Unassembled WGS sequence"/>
</dbReference>
<evidence type="ECO:0000313" key="38">
    <source>
        <dbReference type="EMBL" id="EAH4241862.1"/>
    </source>
</evidence>
<dbReference type="Proteomes" id="UP000403352">
    <property type="component" value="Unassembled WGS sequence"/>
</dbReference>
<dbReference type="RefSeq" id="WP_003724610.1">
    <property type="nucleotide sequence ID" value="NC_021824.1"/>
</dbReference>
<evidence type="ECO:0000313" key="103">
    <source>
        <dbReference type="Proteomes" id="UP000843775"/>
    </source>
</evidence>
<dbReference type="EMBL" id="AABAGT010000018">
    <property type="protein sequence ID" value="EAG0868005.1"/>
    <property type="molecule type" value="Genomic_DNA"/>
</dbReference>
<evidence type="ECO:0000313" key="89">
    <source>
        <dbReference type="Proteomes" id="UP000489121"/>
    </source>
</evidence>
<dbReference type="Proteomes" id="UP000528151">
    <property type="component" value="Unassembled WGS sequence"/>
</dbReference>
<dbReference type="EMBL" id="DAAJFY010000012">
    <property type="protein sequence ID" value="HAC0276439.1"/>
    <property type="molecule type" value="Genomic_DNA"/>
</dbReference>
<dbReference type="GO" id="GO:0015031">
    <property type="term" value="P:protein transport"/>
    <property type="evidence" value="ECO:0007669"/>
    <property type="project" value="UniProtKB-KW"/>
</dbReference>
<dbReference type="EMBL" id="AAASLB010000004">
    <property type="protein sequence ID" value="EAE4942073.1"/>
    <property type="molecule type" value="Genomic_DNA"/>
</dbReference>
<dbReference type="InterPro" id="IPR035906">
    <property type="entry name" value="MetI-like_sf"/>
</dbReference>
<dbReference type="SUPFAM" id="SSF161098">
    <property type="entry name" value="MetI-like"/>
    <property type="match status" value="1"/>
</dbReference>
<evidence type="ECO:0000313" key="77">
    <source>
        <dbReference type="Proteomes" id="UP000389283"/>
    </source>
</evidence>
<dbReference type="GO" id="GO:0005886">
    <property type="term" value="C:plasma membrane"/>
    <property type="evidence" value="ECO:0007669"/>
    <property type="project" value="UniProtKB-SubCell"/>
</dbReference>
<evidence type="ECO:0000313" key="42">
    <source>
        <dbReference type="EMBL" id="ECB9513371.1"/>
    </source>
</evidence>
<evidence type="ECO:0000313" key="18">
    <source>
        <dbReference type="EMBL" id="EAD1185391.1"/>
    </source>
</evidence>
<accession>A0A0B8R5Q6</accession>
<dbReference type="InterPro" id="IPR025966">
    <property type="entry name" value="OppC_N"/>
</dbReference>
<dbReference type="Proteomes" id="UP000852906">
    <property type="component" value="Unassembled WGS sequence"/>
</dbReference>
<evidence type="ECO:0000313" key="104">
    <source>
        <dbReference type="Proteomes" id="UP000844415"/>
    </source>
</evidence>
<evidence type="ECO:0000313" key="68">
    <source>
        <dbReference type="Proteomes" id="UP000345329"/>
    </source>
</evidence>
<evidence type="ECO:0000313" key="17">
    <source>
        <dbReference type="EMBL" id="EAC9040536.1"/>
    </source>
</evidence>
<dbReference type="EMBL" id="AACKDQ010000030">
    <property type="protein sequence ID" value="EAK9317851.1"/>
    <property type="molecule type" value="Genomic_DNA"/>
</dbReference>
<dbReference type="EMBL" id="AABAWE010000003">
    <property type="protein sequence ID" value="EAG2087196.1"/>
    <property type="molecule type" value="Genomic_DNA"/>
</dbReference>
<keyword evidence="6" id="KW-0653">Protein transport</keyword>
<evidence type="ECO:0000313" key="35">
    <source>
        <dbReference type="EMBL" id="EAG9519388.1"/>
    </source>
</evidence>
<reference evidence="59 61" key="2">
    <citation type="journal article" date="2018" name="BMC Genomics">
        <title>Genes significantly associated with lineage II food isolates of Listeria monocytogenes.</title>
        <authorList>
            <person name="Pirone-Davies C."/>
            <person name="Chen Y."/>
            <person name="Pightling A."/>
            <person name="Ryan G."/>
            <person name="Wang Y."/>
            <person name="Yao K."/>
            <person name="Hoffmann M."/>
            <person name="Allard M.W."/>
        </authorList>
    </citation>
    <scope>NUCLEOTIDE SEQUENCE [LARGE SCALE GENOMIC DNA]</scope>
    <source>
        <strain evidence="59 61">PNUSAL000550</strain>
    </source>
</reference>
<dbReference type="EMBL" id="AANDSR010000006">
    <property type="protein sequence ID" value="EDN9837054.1"/>
    <property type="molecule type" value="Genomic_DNA"/>
</dbReference>
<evidence type="ECO:0000313" key="43">
    <source>
        <dbReference type="EMBL" id="ECC1556669.1"/>
    </source>
</evidence>
<evidence type="ECO:0000313" key="28">
    <source>
        <dbReference type="EMBL" id="EAG2244852.1"/>
    </source>
</evidence>
<evidence type="ECO:0000313" key="20">
    <source>
        <dbReference type="EMBL" id="EAD5774833.1"/>
    </source>
</evidence>
<reference evidence="65 68" key="4">
    <citation type="submission" date="2018-06" db="EMBL/GenBank/DDBJ databases">
        <authorList>
            <consortium name="GenomeTrakr: Next Generation Sequencing Network for Food Pathogen Tracability"/>
        </authorList>
    </citation>
    <scope>NUCLEOTIDE SEQUENCE [LARGE SCALE GENOMIC DNA]</scope>
    <source>
        <strain evidence="30 99">10B02965A-1</strain>
        <strain evidence="16 74">CFSAN008042</strain>
        <strain evidence="32 93">CFSAN063727</strain>
        <strain evidence="47 83">CFSAN102901</strain>
        <strain evidence="22 76">FDA00006494</strain>
        <strain evidence="14 73">FDA00007096</strain>
        <strain evidence="18 79">FDA00008584</strain>
        <strain evidence="28">FDA00011243</strain>
        <strain evidence="15 63">FDA00013332</strain>
        <strain evidence="21 67">FDA00013853</strain>
        <strain evidence="41 81">FDA00014336</strain>
        <strain evidence="43 77">FDA00014370</strain>
        <strain evidence="42 78">FDA00014392</strain>
        <strain evidence="50">FDA00015054</strain>
        <strain evidence="31 96">FDA1005580-S054-001</strain>
        <strain evidence="87">FDA1090798-S029-001</strain>
        <strain evidence="88">FDA956581-098-004</strain>
        <strain evidence="29 91">FDA960927-006-004</strain>
        <strain evidence="33 100">FLAG-38921</strain>
        <strain evidence="44 82">FLAG-51482A</strain>
        <strain evidence="27 65">FLAG-54356</strain>
        <strain evidence="20 75">FSIS31901579</strain>
        <strain evidence="38 92">LS1344</strain>
        <strain evidence="48 84">OSF101448</strain>
        <strain evidence="19 68">VA-WGS-00405</strain>
    </source>
</reference>
<dbReference type="GO" id="GO:0055085">
    <property type="term" value="P:transmembrane transport"/>
    <property type="evidence" value="ECO:0007669"/>
    <property type="project" value="InterPro"/>
</dbReference>
<dbReference type="Proteomes" id="UP000423131">
    <property type="component" value="Unassembled WGS sequence"/>
</dbReference>
<dbReference type="EMBL" id="AABEKY010000001">
    <property type="protein sequence ID" value="EAG9386275.1"/>
    <property type="molecule type" value="Genomic_DNA"/>
</dbReference>
<evidence type="ECO:0000313" key="101">
    <source>
        <dbReference type="Proteomes" id="UP000841146"/>
    </source>
</evidence>
<dbReference type="EMBL" id="AAAIXK010000009">
    <property type="protein sequence ID" value="EAC5551659.1"/>
    <property type="molecule type" value="Genomic_DNA"/>
</dbReference>
<dbReference type="EMBL" id="AALEDS010000005">
    <property type="protein sequence ID" value="ECY6544190.1"/>
    <property type="molecule type" value="Genomic_DNA"/>
</dbReference>
<dbReference type="EMBL" id="AABBAW010000004">
    <property type="protein sequence ID" value="EAG2515354.1"/>
    <property type="molecule type" value="Genomic_DNA"/>
</dbReference>
<evidence type="ECO:0000313" key="66">
    <source>
        <dbReference type="Proteomes" id="UP000339309"/>
    </source>
</evidence>
<evidence type="ECO:0000313" key="91">
    <source>
        <dbReference type="Proteomes" id="UP000525850"/>
    </source>
</evidence>
<evidence type="ECO:0000313" key="60">
    <source>
        <dbReference type="EMBL" id="TYU51202.1"/>
    </source>
</evidence>
<evidence type="ECO:0000313" key="24">
    <source>
        <dbReference type="EMBL" id="EAE4942073.1"/>
    </source>
</evidence>
<evidence type="ECO:0000313" key="16">
    <source>
        <dbReference type="EMBL" id="EAC7479891.1"/>
    </source>
</evidence>
<evidence type="ECO:0000256" key="4">
    <source>
        <dbReference type="ARBA" id="ARBA00022692"/>
    </source>
</evidence>
<reference evidence="101 102" key="3">
    <citation type="journal article" date="2018" name="Genome Biol.">
        <title>SKESA: strategic k-mer extension for scrupulous assemblies.</title>
        <authorList>
            <person name="Souvorov A."/>
            <person name="Agarwala R."/>
            <person name="Lipman D.J."/>
        </authorList>
    </citation>
    <scope>NUCLEOTIDE SEQUENCE [LARGE SCALE GENOMIC DNA]</scope>
    <source>
        <strain evidence="51">09CEB371LM</strain>
        <strain evidence="56">2017-325981-023-01</strain>
        <strain evidence="52 104">CFIAFB20100120</strain>
        <strain evidence="54">CFIAFB20170037</strain>
        <strain evidence="53 101">CFIAFB20170045</strain>
        <strain evidence="55 103">DMG1500109</strain>
    </source>
</reference>
<dbReference type="EMBL" id="AABATR010000008">
    <property type="protein sequence ID" value="EAG1894631.1"/>
    <property type="molecule type" value="Genomic_DNA"/>
</dbReference>
<evidence type="ECO:0000313" key="84">
    <source>
        <dbReference type="Proteomes" id="UP000467347"/>
    </source>
</evidence>
<evidence type="ECO:0000313" key="65">
    <source>
        <dbReference type="Proteomes" id="UP000337746"/>
    </source>
</evidence>
<dbReference type="Proteomes" id="UP000398321">
    <property type="component" value="Unassembled WGS sequence"/>
</dbReference>
<dbReference type="Proteomes" id="UP000540117">
    <property type="component" value="Unassembled WGS sequence"/>
</dbReference>
<evidence type="ECO:0000313" key="29">
    <source>
        <dbReference type="EMBL" id="EAG2515354.1"/>
    </source>
</evidence>
<dbReference type="AlphaFoldDB" id="A0A0B8R5Q6"/>
<dbReference type="EMBL" id="AABBHO010000069">
    <property type="protein sequence ID" value="EAG2998552.1"/>
    <property type="molecule type" value="Genomic_DNA"/>
</dbReference>
<evidence type="ECO:0000313" key="79">
    <source>
        <dbReference type="Proteomes" id="UP000403352"/>
    </source>
</evidence>
<evidence type="ECO:0000313" key="86">
    <source>
        <dbReference type="Proteomes" id="UP000478682"/>
    </source>
</evidence>
<dbReference type="EMBL" id="DABJAN010000002">
    <property type="protein sequence ID" value="HAJ9592829.1"/>
    <property type="molecule type" value="Genomic_DNA"/>
</dbReference>
<evidence type="ECO:0000313" key="87">
    <source>
        <dbReference type="Proteomes" id="UP000478704"/>
    </source>
</evidence>
<dbReference type="EMBL" id="DAAIJL010000015">
    <property type="protein sequence ID" value="HAB8558316.1"/>
    <property type="molecule type" value="Genomic_DNA"/>
</dbReference>
<keyword evidence="5" id="KW-0571">Peptide transport</keyword>
<dbReference type="Proteomes" id="UP000478704">
    <property type="component" value="Unassembled WGS sequence"/>
</dbReference>
<dbReference type="EMBL" id="AABFVG010000004">
    <property type="protein sequence ID" value="EAH2281959.1"/>
    <property type="molecule type" value="Genomic_DNA"/>
</dbReference>
<dbReference type="EMBL" id="AABAYG010000002">
    <property type="protein sequence ID" value="EAG2244852.1"/>
    <property type="molecule type" value="Genomic_DNA"/>
</dbReference>
<keyword evidence="2 11" id="KW-0813">Transport</keyword>
<protein>
    <submittedName>
        <fullName evidence="33 47">ABC transporter permease</fullName>
    </submittedName>
    <submittedName>
        <fullName evidence="59">Oligopeptide transport system permease protein OppC</fullName>
    </submittedName>
    <submittedName>
        <fullName evidence="58">Peptide ABC transporter permease</fullName>
    </submittedName>
</protein>
<dbReference type="EMBL" id="AAAJKI010000068">
    <property type="protein sequence ID" value="EAC6549663.1"/>
    <property type="molecule type" value="Genomic_DNA"/>
</dbReference>
<dbReference type="Proteomes" id="UP000358545">
    <property type="component" value="Unassembled WGS sequence"/>
</dbReference>
<dbReference type="Proteomes" id="UP000530452">
    <property type="component" value="Unassembled WGS sequence"/>
</dbReference>
<evidence type="ECO:0000313" key="14">
    <source>
        <dbReference type="EMBL" id="EAC5551659.1"/>
    </source>
</evidence>
<dbReference type="EMBL" id="AANPAU010000008">
    <property type="protein sequence ID" value="EDP8514900.1"/>
    <property type="molecule type" value="Genomic_DNA"/>
</dbReference>
<evidence type="ECO:0000313" key="98">
    <source>
        <dbReference type="Proteomes" id="UP000546397"/>
    </source>
</evidence>
<evidence type="ECO:0000313" key="81">
    <source>
        <dbReference type="Proteomes" id="UP000423131"/>
    </source>
</evidence>
<evidence type="ECO:0000313" key="53">
    <source>
        <dbReference type="EMBL" id="HAC0013616.1"/>
    </source>
</evidence>
<dbReference type="Proteomes" id="UP000843503">
    <property type="component" value="Unassembled WGS sequence"/>
</dbReference>
<feature type="domain" description="ABC transmembrane type-1" evidence="12">
    <location>
        <begin position="142"/>
        <end position="331"/>
    </location>
</feature>
<dbReference type="Proteomes" id="UP000533021">
    <property type="component" value="Unassembled WGS sequence"/>
</dbReference>
<dbReference type="EMBL" id="AAHZFY010000010">
    <property type="protein sequence ID" value="ECB9513371.1"/>
    <property type="molecule type" value="Genomic_DNA"/>
</dbReference>
<feature type="transmembrane region" description="Helical" evidence="11">
    <location>
        <begin position="44"/>
        <end position="65"/>
    </location>
</feature>
<evidence type="ECO:0000313" key="33">
    <source>
        <dbReference type="EMBL" id="EAG6169649.1"/>
    </source>
</evidence>
<dbReference type="EMBL" id="AALAQH010000004">
    <property type="protein sequence ID" value="ECX6924817.1"/>
    <property type="molecule type" value="Genomic_DNA"/>
</dbReference>
<evidence type="ECO:0000256" key="3">
    <source>
        <dbReference type="ARBA" id="ARBA00022475"/>
    </source>
</evidence>
<evidence type="ECO:0000313" key="59">
    <source>
        <dbReference type="EMBL" id="RKA07615.1"/>
    </source>
</evidence>
<evidence type="ECO:0000313" key="45">
    <source>
        <dbReference type="EMBL" id="ECY6544190.1"/>
    </source>
</evidence>
<comment type="subcellular location">
    <subcellularLocation>
        <location evidence="1 11">Cell membrane</location>
        <topology evidence="1 11">Multi-pass membrane protein</topology>
    </subcellularLocation>
</comment>
<dbReference type="EMBL" id="AAAKQF010000006">
    <property type="protein sequence ID" value="EAC9040536.1"/>
    <property type="molecule type" value="Genomic_DNA"/>
</dbReference>
<reference evidence="39 69" key="5">
    <citation type="submission" date="2018-10" db="EMBL/GenBank/DDBJ databases">
        <authorList>
            <consortium name="PulseNet: The National Subtyping Network for Foodborne Disease Surveillance"/>
            <person name="Tarr C.L."/>
            <person name="Trees E."/>
            <person name="Katz L.S."/>
            <person name="Carleton-Romer H.A."/>
            <person name="Stroika S."/>
            <person name="Kucerova Z."/>
            <person name="Roache K.F."/>
            <person name="Sabol A.L."/>
            <person name="Besser J."/>
            <person name="Gerner-Smidt P."/>
        </authorList>
    </citation>
    <scope>NUCLEOTIDE SEQUENCE [LARGE SCALE GENOMIC DNA]</scope>
    <source>
        <strain evidence="13 66">2015L-6227</strain>
        <strain evidence="23 64">PNUSAL000134</strain>
        <strain evidence="17 70">PNUSAL000910</strain>
        <strain evidence="25 71">PNUSAL002180</strain>
        <strain evidence="26 86">PNUSAL002298</strain>
        <strain evidence="39 69">PNUSAL004402</strain>
        <strain evidence="46 89">PNUSAL005692</strain>
    </source>
</reference>
<evidence type="ECO:0000313" key="19">
    <source>
        <dbReference type="EMBL" id="EAD3793089.1"/>
    </source>
</evidence>
<dbReference type="EMBL" id="AAAJWF010000002">
    <property type="protein sequence ID" value="EAC7479891.1"/>
    <property type="molecule type" value="Genomic_DNA"/>
</dbReference>
<evidence type="ECO:0000256" key="6">
    <source>
        <dbReference type="ARBA" id="ARBA00022927"/>
    </source>
</evidence>
<evidence type="ECO:0000313" key="102">
    <source>
        <dbReference type="Proteomes" id="UP000843503"/>
    </source>
</evidence>
<evidence type="ECO:0000313" key="49">
    <source>
        <dbReference type="EMBL" id="EDO0985870.1"/>
    </source>
</evidence>
<dbReference type="EMBL" id="AAHZFN010000009">
    <property type="protein sequence ID" value="ECB9473653.1"/>
    <property type="molecule type" value="Genomic_DNA"/>
</dbReference>
<dbReference type="Gene3D" id="1.10.3720.10">
    <property type="entry name" value="MetI-like"/>
    <property type="match status" value="1"/>
</dbReference>
<dbReference type="Proteomes" id="UP000478682">
    <property type="component" value="Unassembled WGS sequence"/>
</dbReference>
<evidence type="ECO:0000313" key="70">
    <source>
        <dbReference type="Proteomes" id="UP000354255"/>
    </source>
</evidence>
<dbReference type="EMBL" id="AAAMZD010000004">
    <property type="protein sequence ID" value="EAD3793089.1"/>
    <property type="molecule type" value="Genomic_DNA"/>
</dbReference>
<evidence type="ECO:0000313" key="78">
    <source>
        <dbReference type="Proteomes" id="UP000398321"/>
    </source>
</evidence>
<dbReference type="Proteomes" id="UP000410967">
    <property type="component" value="Unassembled WGS sequence"/>
</dbReference>
<evidence type="ECO:0000256" key="8">
    <source>
        <dbReference type="ARBA" id="ARBA00023016"/>
    </source>
</evidence>
<dbReference type="Proteomes" id="UP000481141">
    <property type="component" value="Unassembled WGS sequence"/>
</dbReference>
<evidence type="ECO:0000313" key="76">
    <source>
        <dbReference type="Proteomes" id="UP000379076"/>
    </source>
</evidence>
<dbReference type="Proteomes" id="UP000368512">
    <property type="component" value="Unassembled WGS sequence"/>
</dbReference>
<dbReference type="Proteomes" id="UP000345329">
    <property type="component" value="Unassembled WGS sequence"/>
</dbReference>
<evidence type="ECO:0000313" key="30">
    <source>
        <dbReference type="EMBL" id="EAG2998552.1"/>
    </source>
</evidence>
<dbReference type="Proteomes" id="UP000344343">
    <property type="component" value="Unassembled WGS sequence"/>
</dbReference>
<evidence type="ECO:0000313" key="97">
    <source>
        <dbReference type="Proteomes" id="UP000544530"/>
    </source>
</evidence>
<dbReference type="Proteomes" id="UP000527632">
    <property type="component" value="Unassembled WGS sequence"/>
</dbReference>
<feature type="transmembrane region" description="Helical" evidence="11">
    <location>
        <begin position="308"/>
        <end position="331"/>
    </location>
</feature>
<evidence type="ECO:0000313" key="41">
    <source>
        <dbReference type="EMBL" id="ECB9473653.1"/>
    </source>
</evidence>
<evidence type="ECO:0000313" key="21">
    <source>
        <dbReference type="EMBL" id="EAD5785962.1"/>
    </source>
</evidence>
<evidence type="ECO:0000313" key="36">
    <source>
        <dbReference type="EMBL" id="EAH2281959.1"/>
    </source>
</evidence>
<dbReference type="Proteomes" id="UP000272537">
    <property type="component" value="Unassembled WGS sequence"/>
</dbReference>
<evidence type="ECO:0000313" key="88">
    <source>
        <dbReference type="Proteomes" id="UP000481141"/>
    </source>
</evidence>
<evidence type="ECO:0000313" key="31">
    <source>
        <dbReference type="EMBL" id="EAG4331182.1"/>
    </source>
</evidence>
<dbReference type="Proteomes" id="UP000336166">
    <property type="component" value="Unassembled WGS sequence"/>
</dbReference>
<dbReference type="Proteomes" id="UP000844415">
    <property type="component" value="Unassembled WGS sequence"/>
</dbReference>
<evidence type="ECO:0000313" key="47">
    <source>
        <dbReference type="EMBL" id="EDN7715457.1"/>
    </source>
</evidence>
<evidence type="ECO:0000313" key="34">
    <source>
        <dbReference type="EMBL" id="EAG9386275.1"/>
    </source>
</evidence>
<evidence type="ECO:0000313" key="40">
    <source>
        <dbReference type="EMBL" id="EAK9317851.1"/>
    </source>
</evidence>
<evidence type="ECO:0000256" key="11">
    <source>
        <dbReference type="RuleBase" id="RU363032"/>
    </source>
</evidence>
<evidence type="ECO:0000256" key="1">
    <source>
        <dbReference type="ARBA" id="ARBA00004651"/>
    </source>
</evidence>
<dbReference type="NCBIfam" id="NF045475">
    <property type="entry name" value="Opp3C"/>
    <property type="match status" value="1"/>
</dbReference>
<dbReference type="InterPro" id="IPR050366">
    <property type="entry name" value="BP-dependent_transpt_permease"/>
</dbReference>
<dbReference type="Proteomes" id="UP000331186">
    <property type="component" value="Unassembled WGS sequence"/>
</dbReference>
<dbReference type="Proteomes" id="UP000350032">
    <property type="component" value="Unassembled WGS sequence"/>
</dbReference>
<dbReference type="EMBL" id="AABGHY010000004">
    <property type="protein sequence ID" value="EAH3294156.1"/>
    <property type="molecule type" value="Genomic_DNA"/>
</dbReference>